<sequence length="82" mass="9338">MLRWDLHPLEPSYLASESHAPAAIIWLIKVIVKSVGNERDHQLMSYALKYQLQLKSQLYGIKTAHVQTGRAKLKAPSHHNPL</sequence>
<reference evidence="5 6" key="1">
    <citation type="submission" date="2017-11" db="EMBL/GenBank/DDBJ databases">
        <title>De novo assembly and phasing of dikaryotic genomes from two isolates of Puccinia coronata f. sp. avenae, the causal agent of oat crown rust.</title>
        <authorList>
            <person name="Miller M.E."/>
            <person name="Zhang Y."/>
            <person name="Omidvar V."/>
            <person name="Sperschneider J."/>
            <person name="Schwessinger B."/>
            <person name="Raley C."/>
            <person name="Palmer J.M."/>
            <person name="Garnica D."/>
            <person name="Upadhyaya N."/>
            <person name="Rathjen J."/>
            <person name="Taylor J.M."/>
            <person name="Park R.F."/>
            <person name="Dodds P.N."/>
            <person name="Hirsch C.D."/>
            <person name="Kianian S.F."/>
            <person name="Figueroa M."/>
        </authorList>
    </citation>
    <scope>NUCLEOTIDE SEQUENCE [LARGE SCALE GENOMIC DNA]</scope>
    <source>
        <strain evidence="1">12NC29</strain>
        <strain evidence="2">12SD80</strain>
    </source>
</reference>
<evidence type="ECO:0000313" key="3">
    <source>
        <dbReference type="EMBL" id="PLW28341.1"/>
    </source>
</evidence>
<protein>
    <submittedName>
        <fullName evidence="1">Uncharacterized protein</fullName>
    </submittedName>
</protein>
<evidence type="ECO:0000313" key="4">
    <source>
        <dbReference type="EMBL" id="PLW39217.1"/>
    </source>
</evidence>
<keyword evidence="5" id="KW-1185">Reference proteome</keyword>
<evidence type="ECO:0000313" key="6">
    <source>
        <dbReference type="Proteomes" id="UP000235392"/>
    </source>
</evidence>
<accession>A0A2N5SCF2</accession>
<dbReference type="EMBL" id="PGCI01000368">
    <property type="protein sequence ID" value="PLW28341.1"/>
    <property type="molecule type" value="Genomic_DNA"/>
</dbReference>
<evidence type="ECO:0000313" key="1">
    <source>
        <dbReference type="EMBL" id="PLW10912.1"/>
    </source>
</evidence>
<dbReference type="Proteomes" id="UP000235392">
    <property type="component" value="Unassembled WGS sequence"/>
</dbReference>
<dbReference type="EMBL" id="PGCJ01000197">
    <property type="protein sequence ID" value="PLW39217.1"/>
    <property type="molecule type" value="Genomic_DNA"/>
</dbReference>
<evidence type="ECO:0000313" key="5">
    <source>
        <dbReference type="Proteomes" id="UP000235388"/>
    </source>
</evidence>
<dbReference type="EMBL" id="PGCJ01001041">
    <property type="protein sequence ID" value="PLW10912.1"/>
    <property type="molecule type" value="Genomic_DNA"/>
</dbReference>
<organism evidence="1 5">
    <name type="scientific">Puccinia coronata f. sp. avenae</name>
    <dbReference type="NCBI Taxonomy" id="200324"/>
    <lineage>
        <taxon>Eukaryota</taxon>
        <taxon>Fungi</taxon>
        <taxon>Dikarya</taxon>
        <taxon>Basidiomycota</taxon>
        <taxon>Pucciniomycotina</taxon>
        <taxon>Pucciniomycetes</taxon>
        <taxon>Pucciniales</taxon>
        <taxon>Pucciniaceae</taxon>
        <taxon>Puccinia</taxon>
    </lineage>
</organism>
<evidence type="ECO:0000313" key="2">
    <source>
        <dbReference type="EMBL" id="PLW14331.1"/>
    </source>
</evidence>
<dbReference type="EMBL" id="PGCI01000825">
    <property type="protein sequence ID" value="PLW14331.1"/>
    <property type="molecule type" value="Genomic_DNA"/>
</dbReference>
<proteinExistence type="predicted"/>
<dbReference type="Proteomes" id="UP000235388">
    <property type="component" value="Unassembled WGS sequence"/>
</dbReference>
<name>A0A2N5SCF2_9BASI</name>
<comment type="caution">
    <text evidence="1">The sequence shown here is derived from an EMBL/GenBank/DDBJ whole genome shotgun (WGS) entry which is preliminary data.</text>
</comment>
<dbReference type="AlphaFoldDB" id="A0A2N5SCF2"/>
<gene>
    <name evidence="4" type="ORF">PCANC_12920</name>
    <name evidence="1" type="ORF">PCANC_19122</name>
    <name evidence="3" type="ORF">PCASD_17458</name>
    <name evidence="2" type="ORF">PCASD_18040</name>
</gene>